<dbReference type="InterPro" id="IPR019734">
    <property type="entry name" value="TPR_rpt"/>
</dbReference>
<accession>A0A1G2FYC6</accession>
<dbReference type="Gene3D" id="1.25.40.10">
    <property type="entry name" value="Tetratricopeptide repeat domain"/>
    <property type="match status" value="2"/>
</dbReference>
<feature type="repeat" description="TPR" evidence="5">
    <location>
        <begin position="591"/>
        <end position="624"/>
    </location>
</feature>
<dbReference type="InterPro" id="IPR011990">
    <property type="entry name" value="TPR-like_helical_dom_sf"/>
</dbReference>
<evidence type="ECO:0000313" key="9">
    <source>
        <dbReference type="Proteomes" id="UP000177480"/>
    </source>
</evidence>
<feature type="transmembrane region" description="Helical" evidence="6">
    <location>
        <begin position="352"/>
        <end position="372"/>
    </location>
</feature>
<dbReference type="InterPro" id="IPR051533">
    <property type="entry name" value="WaaL-like"/>
</dbReference>
<evidence type="ECO:0000313" key="8">
    <source>
        <dbReference type="EMBL" id="OGZ43065.1"/>
    </source>
</evidence>
<dbReference type="Proteomes" id="UP000177480">
    <property type="component" value="Unassembled WGS sequence"/>
</dbReference>
<evidence type="ECO:0000256" key="1">
    <source>
        <dbReference type="ARBA" id="ARBA00004141"/>
    </source>
</evidence>
<dbReference type="GO" id="GO:0016020">
    <property type="term" value="C:membrane"/>
    <property type="evidence" value="ECO:0007669"/>
    <property type="project" value="UniProtKB-SubCell"/>
</dbReference>
<evidence type="ECO:0000259" key="7">
    <source>
        <dbReference type="Pfam" id="PF04932"/>
    </source>
</evidence>
<dbReference type="STRING" id="1802114.A2719_01740"/>
<feature type="transmembrane region" description="Helical" evidence="6">
    <location>
        <begin position="379"/>
        <end position="397"/>
    </location>
</feature>
<organism evidence="8 9">
    <name type="scientific">Candidatus Ryanbacteria bacterium RIFCSPHIGHO2_01_FULL_45_22</name>
    <dbReference type="NCBI Taxonomy" id="1802114"/>
    <lineage>
        <taxon>Bacteria</taxon>
        <taxon>Candidatus Ryaniibacteriota</taxon>
    </lineage>
</organism>
<keyword evidence="3 6" id="KW-1133">Transmembrane helix</keyword>
<comment type="caution">
    <text evidence="8">The sequence shown here is derived from an EMBL/GenBank/DDBJ whole genome shotgun (WGS) entry which is preliminary data.</text>
</comment>
<evidence type="ECO:0000256" key="4">
    <source>
        <dbReference type="ARBA" id="ARBA00023136"/>
    </source>
</evidence>
<feature type="transmembrane region" description="Helical" evidence="6">
    <location>
        <begin position="252"/>
        <end position="269"/>
    </location>
</feature>
<dbReference type="SMART" id="SM00028">
    <property type="entry name" value="TPR"/>
    <property type="match status" value="2"/>
</dbReference>
<evidence type="ECO:0000256" key="6">
    <source>
        <dbReference type="SAM" id="Phobius"/>
    </source>
</evidence>
<evidence type="ECO:0000256" key="3">
    <source>
        <dbReference type="ARBA" id="ARBA00022989"/>
    </source>
</evidence>
<gene>
    <name evidence="8" type="ORF">A2719_01740</name>
</gene>
<proteinExistence type="predicted"/>
<keyword evidence="5" id="KW-0802">TPR repeat</keyword>
<comment type="subcellular location">
    <subcellularLocation>
        <location evidence="1">Membrane</location>
        <topology evidence="1">Multi-pass membrane protein</topology>
    </subcellularLocation>
</comment>
<evidence type="ECO:0000256" key="5">
    <source>
        <dbReference type="PROSITE-ProRule" id="PRU00339"/>
    </source>
</evidence>
<dbReference type="InterPro" id="IPR007016">
    <property type="entry name" value="O-antigen_ligase-rel_domated"/>
</dbReference>
<dbReference type="PROSITE" id="PS50005">
    <property type="entry name" value="TPR"/>
    <property type="match status" value="2"/>
</dbReference>
<dbReference type="SUPFAM" id="SSF48452">
    <property type="entry name" value="TPR-like"/>
    <property type="match status" value="1"/>
</dbReference>
<feature type="transmembrane region" description="Helical" evidence="6">
    <location>
        <begin position="39"/>
        <end position="57"/>
    </location>
</feature>
<feature type="transmembrane region" description="Helical" evidence="6">
    <location>
        <begin position="191"/>
        <end position="208"/>
    </location>
</feature>
<feature type="transmembrane region" description="Helical" evidence="6">
    <location>
        <begin position="100"/>
        <end position="121"/>
    </location>
</feature>
<dbReference type="AlphaFoldDB" id="A0A1G2FYC6"/>
<dbReference type="Pfam" id="PF04932">
    <property type="entry name" value="Wzy_C"/>
    <property type="match status" value="1"/>
</dbReference>
<feature type="transmembrane region" description="Helical" evidence="6">
    <location>
        <begin position="214"/>
        <end position="231"/>
    </location>
</feature>
<feature type="domain" description="O-antigen ligase-related" evidence="7">
    <location>
        <begin position="197"/>
        <end position="361"/>
    </location>
</feature>
<feature type="transmembrane region" description="Helical" evidence="6">
    <location>
        <begin position="9"/>
        <end position="33"/>
    </location>
</feature>
<feature type="transmembrane region" description="Helical" evidence="6">
    <location>
        <begin position="69"/>
        <end position="88"/>
    </location>
</feature>
<feature type="repeat" description="TPR" evidence="5">
    <location>
        <begin position="698"/>
        <end position="731"/>
    </location>
</feature>
<keyword evidence="2 6" id="KW-0812">Transmembrane</keyword>
<dbReference type="PANTHER" id="PTHR37422">
    <property type="entry name" value="TEICHURONIC ACID BIOSYNTHESIS PROTEIN TUAE"/>
    <property type="match status" value="1"/>
</dbReference>
<dbReference type="EMBL" id="MHNK01000020">
    <property type="protein sequence ID" value="OGZ43065.1"/>
    <property type="molecule type" value="Genomic_DNA"/>
</dbReference>
<evidence type="ECO:0000256" key="2">
    <source>
        <dbReference type="ARBA" id="ARBA00022692"/>
    </source>
</evidence>
<feature type="transmembrane region" description="Helical" evidence="6">
    <location>
        <begin position="163"/>
        <end position="182"/>
    </location>
</feature>
<dbReference type="PANTHER" id="PTHR37422:SF13">
    <property type="entry name" value="LIPOPOLYSACCHARIDE BIOSYNTHESIS PROTEIN PA4999-RELATED"/>
    <property type="match status" value="1"/>
</dbReference>
<reference evidence="8 9" key="1">
    <citation type="journal article" date="2016" name="Nat. Commun.">
        <title>Thousands of microbial genomes shed light on interconnected biogeochemical processes in an aquifer system.</title>
        <authorList>
            <person name="Anantharaman K."/>
            <person name="Brown C.T."/>
            <person name="Hug L.A."/>
            <person name="Sharon I."/>
            <person name="Castelle C.J."/>
            <person name="Probst A.J."/>
            <person name="Thomas B.C."/>
            <person name="Singh A."/>
            <person name="Wilkins M.J."/>
            <person name="Karaoz U."/>
            <person name="Brodie E.L."/>
            <person name="Williams K.H."/>
            <person name="Hubbard S.S."/>
            <person name="Banfield J.F."/>
        </authorList>
    </citation>
    <scope>NUCLEOTIDE SEQUENCE [LARGE SCALE GENOMIC DNA]</scope>
</reference>
<keyword evidence="4 6" id="KW-0472">Membrane</keyword>
<protein>
    <recommendedName>
        <fullName evidence="7">O-antigen ligase-related domain-containing protein</fullName>
    </recommendedName>
</protein>
<sequence length="743" mass="84388">MTTQRLSSYIIWVLVSICVAVPLVFWHGVFFPYTFIKTILFYVLTELVFVMWVMLAIAHKEYRPRFSAVMGVFALFLVCMGIASYSGVDGSKSVWSEYERMMGFITWLHAGAFFLVLSSVVRKDVEWQMVWKAVIGTAAVVAIVAIWQGFATSELSISTIGNAAYLSSYIVPMFFLVCMFALQEKRFTKRVWFYIGLLILFLGALVFTQARAGVVGLLGGGGIGVLLFLFFGNSQEYTLGLPNSTLKKYMGAMTLFVLMLFGVMAFLFSSNSHNLPGPFAGLLDFSLESRTAAGRFLVWDIAWEGWKERFLFGWGPENFSILFNTHYKPELYMVEPWFDRAHNFIFDYGSTMGIAGLLMYVGMFGAACYMVVSKWKRGTLPFWHMAMICSLVGAHLAQNLFTFDTISSLLVVLVVFGYSHANTGSDHDMSRAGIRNTKSMWHVFAAGCLAVLVLGVVGYVTAARPLFANISMHRGWELLRTDGGDEAAIIEFEKSISYTTRYSVDARRFAAEYVFEFLKQGGKRADEPLRRLMSYAIEKMTQNIAAEPENVKWIMYRGELYSLFAQKFDVSFAKKAEEDFIRARDMSSGRPQIYLELAQVRKMQGDNDKAWEYIDYVIQLAPDFYFGHLNALVLAIETGNTLREAKERSWLGGDDELREETIRDAYVKARRYKDAVKIQEQIVRFADEEHQSSPAYRAIFYAHLAALYQYAGDMENARMAAYKVLELDPKKKYEVEAFLGTLP</sequence>
<feature type="transmembrane region" description="Helical" evidence="6">
    <location>
        <begin position="403"/>
        <end position="421"/>
    </location>
</feature>
<name>A0A1G2FYC6_9BACT</name>
<feature type="transmembrane region" description="Helical" evidence="6">
    <location>
        <begin position="441"/>
        <end position="462"/>
    </location>
</feature>
<feature type="transmembrane region" description="Helical" evidence="6">
    <location>
        <begin position="133"/>
        <end position="151"/>
    </location>
</feature>